<dbReference type="SUPFAM" id="SSF141868">
    <property type="entry name" value="EAL domain-like"/>
    <property type="match status" value="1"/>
</dbReference>
<dbReference type="InterPro" id="IPR035919">
    <property type="entry name" value="EAL_sf"/>
</dbReference>
<dbReference type="InterPro" id="IPR036641">
    <property type="entry name" value="HPT_dom_sf"/>
</dbReference>
<dbReference type="SUPFAM" id="SSF47226">
    <property type="entry name" value="Histidine-containing phosphotransfer domain, HPT domain"/>
    <property type="match status" value="1"/>
</dbReference>
<dbReference type="Pfam" id="PF01627">
    <property type="entry name" value="Hpt"/>
    <property type="match status" value="1"/>
</dbReference>
<evidence type="ECO:0000256" key="2">
    <source>
        <dbReference type="ARBA" id="ARBA00004651"/>
    </source>
</evidence>
<organism evidence="21 22">
    <name type="scientific">Caulobacter ginsengisoli</name>
    <dbReference type="NCBI Taxonomy" id="400775"/>
    <lineage>
        <taxon>Bacteria</taxon>
        <taxon>Pseudomonadati</taxon>
        <taxon>Pseudomonadota</taxon>
        <taxon>Alphaproteobacteria</taxon>
        <taxon>Caulobacterales</taxon>
        <taxon>Caulobacteraceae</taxon>
        <taxon>Caulobacter</taxon>
    </lineage>
</organism>
<evidence type="ECO:0000259" key="19">
    <source>
        <dbReference type="PROSITE" id="PS50885"/>
    </source>
</evidence>
<dbReference type="SMART" id="SM00052">
    <property type="entry name" value="EAL"/>
    <property type="match status" value="1"/>
</dbReference>
<dbReference type="SUPFAM" id="SSF52172">
    <property type="entry name" value="CheY-like"/>
    <property type="match status" value="1"/>
</dbReference>
<evidence type="ECO:0000259" key="18">
    <source>
        <dbReference type="PROSITE" id="PS50883"/>
    </source>
</evidence>
<keyword evidence="13" id="KW-0472">Membrane</keyword>
<evidence type="ECO:0000259" key="17">
    <source>
        <dbReference type="PROSITE" id="PS50110"/>
    </source>
</evidence>
<evidence type="ECO:0000256" key="6">
    <source>
        <dbReference type="ARBA" id="ARBA00022679"/>
    </source>
</evidence>
<dbReference type="CDD" id="cd01948">
    <property type="entry name" value="EAL"/>
    <property type="match status" value="1"/>
</dbReference>
<dbReference type="PANTHER" id="PTHR45339:SF1">
    <property type="entry name" value="HYBRID SIGNAL TRANSDUCTION HISTIDINE KINASE J"/>
    <property type="match status" value="1"/>
</dbReference>
<evidence type="ECO:0000256" key="1">
    <source>
        <dbReference type="ARBA" id="ARBA00000085"/>
    </source>
</evidence>
<dbReference type="SMART" id="SM00448">
    <property type="entry name" value="REC"/>
    <property type="match status" value="1"/>
</dbReference>
<dbReference type="SUPFAM" id="SSF47384">
    <property type="entry name" value="Homodimeric domain of signal transducing histidine kinase"/>
    <property type="match status" value="1"/>
</dbReference>
<dbReference type="SMART" id="SM00387">
    <property type="entry name" value="HATPase_c"/>
    <property type="match status" value="1"/>
</dbReference>
<dbReference type="Gene3D" id="1.10.287.130">
    <property type="match status" value="1"/>
</dbReference>
<protein>
    <recommendedName>
        <fullName evidence="3">histidine kinase</fullName>
        <ecNumber evidence="3">2.7.13.3</ecNumber>
    </recommendedName>
</protein>
<dbReference type="Gene3D" id="6.10.340.10">
    <property type="match status" value="1"/>
</dbReference>
<dbReference type="EC" id="2.7.13.3" evidence="3"/>
<dbReference type="InterPro" id="IPR036097">
    <property type="entry name" value="HisK_dim/P_sf"/>
</dbReference>
<keyword evidence="22" id="KW-1185">Reference proteome</keyword>
<evidence type="ECO:0000259" key="16">
    <source>
        <dbReference type="PROSITE" id="PS50109"/>
    </source>
</evidence>
<feature type="domain" description="Histidine kinase" evidence="16">
    <location>
        <begin position="280"/>
        <end position="497"/>
    </location>
</feature>
<dbReference type="Gene3D" id="3.20.20.450">
    <property type="entry name" value="EAL domain"/>
    <property type="match status" value="1"/>
</dbReference>
<evidence type="ECO:0000313" key="21">
    <source>
        <dbReference type="EMBL" id="MDQ0466956.1"/>
    </source>
</evidence>
<keyword evidence="12" id="KW-0902">Two-component regulatory system</keyword>
<dbReference type="InterPro" id="IPR001633">
    <property type="entry name" value="EAL_dom"/>
</dbReference>
<dbReference type="PROSITE" id="PS50894">
    <property type="entry name" value="HPT"/>
    <property type="match status" value="1"/>
</dbReference>
<dbReference type="PROSITE" id="PS50109">
    <property type="entry name" value="HIS_KIN"/>
    <property type="match status" value="1"/>
</dbReference>
<feature type="domain" description="Response regulatory" evidence="17">
    <location>
        <begin position="631"/>
        <end position="748"/>
    </location>
</feature>
<feature type="modified residue" description="Phosphohistidine" evidence="14">
    <location>
        <position position="828"/>
    </location>
</feature>
<dbReference type="PROSITE" id="PS50883">
    <property type="entry name" value="EAL"/>
    <property type="match status" value="1"/>
</dbReference>
<feature type="domain" description="HAMP" evidence="19">
    <location>
        <begin position="186"/>
        <end position="240"/>
    </location>
</feature>
<evidence type="ECO:0000256" key="3">
    <source>
        <dbReference type="ARBA" id="ARBA00012438"/>
    </source>
</evidence>
<dbReference type="CDD" id="cd00082">
    <property type="entry name" value="HisKA"/>
    <property type="match status" value="1"/>
</dbReference>
<evidence type="ECO:0000256" key="9">
    <source>
        <dbReference type="ARBA" id="ARBA00022777"/>
    </source>
</evidence>
<dbReference type="Pfam" id="PF00512">
    <property type="entry name" value="HisKA"/>
    <property type="match status" value="1"/>
</dbReference>
<dbReference type="Pfam" id="PF00072">
    <property type="entry name" value="Response_reg"/>
    <property type="match status" value="1"/>
</dbReference>
<feature type="domain" description="EAL" evidence="18">
    <location>
        <begin position="888"/>
        <end position="1137"/>
    </location>
</feature>
<dbReference type="Pfam" id="PF00563">
    <property type="entry name" value="EAL"/>
    <property type="match status" value="1"/>
</dbReference>
<gene>
    <name evidence="21" type="ORF">QO010_004753</name>
</gene>
<dbReference type="InterPro" id="IPR008207">
    <property type="entry name" value="Sig_transdc_His_kin_Hpt_dom"/>
</dbReference>
<comment type="caution">
    <text evidence="21">The sequence shown here is derived from an EMBL/GenBank/DDBJ whole genome shotgun (WGS) entry which is preliminary data.</text>
</comment>
<reference evidence="21 22" key="1">
    <citation type="submission" date="2023-07" db="EMBL/GenBank/DDBJ databases">
        <title>Genomic Encyclopedia of Type Strains, Phase IV (KMG-IV): sequencing the most valuable type-strain genomes for metagenomic binning, comparative biology and taxonomic classification.</title>
        <authorList>
            <person name="Goeker M."/>
        </authorList>
    </citation>
    <scope>NUCLEOTIDE SEQUENCE [LARGE SCALE GENOMIC DNA]</scope>
    <source>
        <strain evidence="21 22">DSM 18695</strain>
    </source>
</reference>
<dbReference type="CDD" id="cd17546">
    <property type="entry name" value="REC_hyHK_CKI1_RcsC-like"/>
    <property type="match status" value="1"/>
</dbReference>
<dbReference type="PROSITE" id="PS50885">
    <property type="entry name" value="HAMP"/>
    <property type="match status" value="1"/>
</dbReference>
<keyword evidence="8" id="KW-0547">Nucleotide-binding</keyword>
<keyword evidence="4" id="KW-1003">Cell membrane</keyword>
<dbReference type="Pfam" id="PF02518">
    <property type="entry name" value="HATPase_c"/>
    <property type="match status" value="1"/>
</dbReference>
<name>A0ABU0IY63_9CAUL</name>
<dbReference type="RefSeq" id="WP_307353216.1">
    <property type="nucleotide sequence ID" value="NZ_JAUSVS010000017.1"/>
</dbReference>
<evidence type="ECO:0000256" key="4">
    <source>
        <dbReference type="ARBA" id="ARBA00022475"/>
    </source>
</evidence>
<dbReference type="Gene3D" id="3.30.565.10">
    <property type="entry name" value="Histidine kinase-like ATPase, C-terminal domain"/>
    <property type="match status" value="1"/>
</dbReference>
<dbReference type="PROSITE" id="PS50110">
    <property type="entry name" value="RESPONSE_REGULATORY"/>
    <property type="match status" value="1"/>
</dbReference>
<dbReference type="SMART" id="SM00304">
    <property type="entry name" value="HAMP"/>
    <property type="match status" value="1"/>
</dbReference>
<evidence type="ECO:0000256" key="11">
    <source>
        <dbReference type="ARBA" id="ARBA00022989"/>
    </source>
</evidence>
<comment type="subcellular location">
    <subcellularLocation>
        <location evidence="2">Cell membrane</location>
        <topology evidence="2">Multi-pass membrane protein</topology>
    </subcellularLocation>
</comment>
<evidence type="ECO:0000256" key="14">
    <source>
        <dbReference type="PROSITE-ProRule" id="PRU00110"/>
    </source>
</evidence>
<dbReference type="PRINTS" id="PR00344">
    <property type="entry name" value="BCTRLSENSOR"/>
</dbReference>
<dbReference type="CDD" id="cd16922">
    <property type="entry name" value="HATPase_EvgS-ArcB-TorS-like"/>
    <property type="match status" value="1"/>
</dbReference>
<sequence>MPNYRRKPTLRTRLGLLVLCSVGVAVALATGVSAWREARREAAAQADRLVATARVLASIGAEPVAAGDRAQAFTALRSIAQMPGVTYARIEDAGGRVLVETGSGVRLSRDARVGQGGAASFLDLLGSRAIEARAPVISNRRTVGQVVLLGQVAGVQGRLAGGLLVSLLAGLAAALVGLLTAARLQRKITAPIQALRDAMGQVREHHAYDRPVEVATPDAETQALVEGFNAMLAEIRDRDDILAQHMAGLERTVAERTADLAAAKDAAESANSAKSDFLAAMSHEIRTPMNGVMVMAEMLAAGDMPPKQRRFAEVIAKSGASLLAIINDILDFSKIEAGKMEIEAEPLDPAEAVEDVLSLFWERARSKGLDLAAWIDPATPARIAGDPTRLRQVIGNLVNNAIKFTETGGVLVGVAPAPGGGLRVSVTDSGVGIAADKLDAVFGAFTQADQSTTRKFGGTGLGLAICKRLVEAMGGQIGVTSQVGRGSTFAFTAPFAVLEAAPDWPRIEGVQVSVSLAGPCTRQAVRRYLASAGAVVSLEAGDEAALLISDPEGLAEKPRRAPTLCVAEYGDVRPGELIRRGAADALLVQPLRRRDLVRALSELAAGRPLTDAASAQVQAEEAALPSFAGRRVLVADDSAVNREVALEALSRFGVAAAIALDGREAVAAVAADRFDLVLMDGSMPEMDGFEASREIRRLEGEDRHTPIVALTAHVVGSGADAWRAAGMDGVLHKPFTLAALAEMLGRFMTPSQRPTAPASGPAPTTAAADGELFDPAVAEDLARMAQAGQGDFVARVRALYRDNAPAQAEAVIKAAEADDAEGAARAAHALKSMSLNLGARAVSQRAEQIEQAARNIGTVDRAAAHDLYAALTATLRALGEPTKAADDRDALIADLSGAAKRGEFSLVYQPQVGRDGDTLVGTEALIRWTCPKRGPISPGQFIPLAEQAGLARSISRWVIARALDDTADLEGLVVSVNISATEIGDPGFVDELQVALSRRGFDPRRLEIEITETAMLHSGEETRKAIERLQALGVAVALDDFGTGFSSLSHLRLFPFNTLKIDRAFVAPCAEDVTAGALVHALVSIGRAMGVRIVAEGVETEEQRQFLKLAGVSALQGYLTGRPAPLEDLRARWSAGRRAVEAA</sequence>
<evidence type="ECO:0000256" key="15">
    <source>
        <dbReference type="PROSITE-ProRule" id="PRU00169"/>
    </source>
</evidence>
<dbReference type="InterPro" id="IPR036890">
    <property type="entry name" value="HATPase_C_sf"/>
</dbReference>
<dbReference type="InterPro" id="IPR001789">
    <property type="entry name" value="Sig_transdc_resp-reg_receiver"/>
</dbReference>
<accession>A0ABU0IY63</accession>
<dbReference type="Gene3D" id="3.40.50.2300">
    <property type="match status" value="1"/>
</dbReference>
<evidence type="ECO:0000256" key="10">
    <source>
        <dbReference type="ARBA" id="ARBA00022840"/>
    </source>
</evidence>
<feature type="modified residue" description="4-aspartylphosphate" evidence="15">
    <location>
        <position position="680"/>
    </location>
</feature>
<evidence type="ECO:0000256" key="5">
    <source>
        <dbReference type="ARBA" id="ARBA00022553"/>
    </source>
</evidence>
<evidence type="ECO:0000256" key="13">
    <source>
        <dbReference type="ARBA" id="ARBA00023136"/>
    </source>
</evidence>
<dbReference type="Proteomes" id="UP001228905">
    <property type="component" value="Unassembled WGS sequence"/>
</dbReference>
<keyword evidence="10" id="KW-0067">ATP-binding</keyword>
<proteinExistence type="predicted"/>
<keyword evidence="5 15" id="KW-0597">Phosphoprotein</keyword>
<evidence type="ECO:0000259" key="20">
    <source>
        <dbReference type="PROSITE" id="PS50894"/>
    </source>
</evidence>
<dbReference type="PANTHER" id="PTHR45339">
    <property type="entry name" value="HYBRID SIGNAL TRANSDUCTION HISTIDINE KINASE J"/>
    <property type="match status" value="1"/>
</dbReference>
<dbReference type="InterPro" id="IPR004358">
    <property type="entry name" value="Sig_transdc_His_kin-like_C"/>
</dbReference>
<evidence type="ECO:0000256" key="7">
    <source>
        <dbReference type="ARBA" id="ARBA00022692"/>
    </source>
</evidence>
<dbReference type="EMBL" id="JAUSVS010000017">
    <property type="protein sequence ID" value="MDQ0466956.1"/>
    <property type="molecule type" value="Genomic_DNA"/>
</dbReference>
<keyword evidence="7" id="KW-0812">Transmembrane</keyword>
<dbReference type="InterPro" id="IPR003661">
    <property type="entry name" value="HisK_dim/P_dom"/>
</dbReference>
<evidence type="ECO:0000256" key="8">
    <source>
        <dbReference type="ARBA" id="ARBA00022741"/>
    </source>
</evidence>
<comment type="catalytic activity">
    <reaction evidence="1">
        <text>ATP + protein L-histidine = ADP + protein N-phospho-L-histidine.</text>
        <dbReference type="EC" id="2.7.13.3"/>
    </reaction>
</comment>
<dbReference type="InterPro" id="IPR005467">
    <property type="entry name" value="His_kinase_dom"/>
</dbReference>
<dbReference type="SMART" id="SM00388">
    <property type="entry name" value="HisKA"/>
    <property type="match status" value="1"/>
</dbReference>
<keyword evidence="11" id="KW-1133">Transmembrane helix</keyword>
<evidence type="ECO:0000313" key="22">
    <source>
        <dbReference type="Proteomes" id="UP001228905"/>
    </source>
</evidence>
<dbReference type="InterPro" id="IPR003660">
    <property type="entry name" value="HAMP_dom"/>
</dbReference>
<keyword evidence="6" id="KW-0808">Transferase</keyword>
<feature type="domain" description="HPt" evidence="20">
    <location>
        <begin position="789"/>
        <end position="885"/>
    </location>
</feature>
<dbReference type="InterPro" id="IPR011006">
    <property type="entry name" value="CheY-like_superfamily"/>
</dbReference>
<dbReference type="SUPFAM" id="SSF55874">
    <property type="entry name" value="ATPase domain of HSP90 chaperone/DNA topoisomerase II/histidine kinase"/>
    <property type="match status" value="1"/>
</dbReference>
<keyword evidence="9" id="KW-0418">Kinase</keyword>
<dbReference type="InterPro" id="IPR003594">
    <property type="entry name" value="HATPase_dom"/>
</dbReference>
<evidence type="ECO:0000256" key="12">
    <source>
        <dbReference type="ARBA" id="ARBA00023012"/>
    </source>
</evidence>
<dbReference type="Gene3D" id="1.20.120.160">
    <property type="entry name" value="HPT domain"/>
    <property type="match status" value="1"/>
</dbReference>